<organism evidence="1 2">
    <name type="scientific">Falsiruegeria mediterranea M17</name>
    <dbReference type="NCBI Taxonomy" id="1200281"/>
    <lineage>
        <taxon>Bacteria</taxon>
        <taxon>Pseudomonadati</taxon>
        <taxon>Pseudomonadota</taxon>
        <taxon>Alphaproteobacteria</taxon>
        <taxon>Rhodobacterales</taxon>
        <taxon>Roseobacteraceae</taxon>
        <taxon>Falsiruegeria</taxon>
    </lineage>
</organism>
<reference evidence="2" key="1">
    <citation type="submission" date="2018-03" db="EMBL/GenBank/DDBJ databases">
        <authorList>
            <person name="Rodrigo-Torres L."/>
            <person name="Arahal R. D."/>
            <person name="Lucena T."/>
        </authorList>
    </citation>
    <scope>NUCLEOTIDE SEQUENCE [LARGE SCALE GENOMIC DNA]</scope>
    <source>
        <strain evidence="2">CECT 7615</strain>
    </source>
</reference>
<sequence length="70" mass="7444">MPLFGMMNSVEAGAKRYLDGLLNPEFKTGHFYVGKAGYPTGPVVDQASIDATLSNTAAKDNANQALRQLA</sequence>
<evidence type="ECO:0000313" key="2">
    <source>
        <dbReference type="Proteomes" id="UP000244898"/>
    </source>
</evidence>
<evidence type="ECO:0000313" key="1">
    <source>
        <dbReference type="EMBL" id="SPJ28993.1"/>
    </source>
</evidence>
<proteinExistence type="predicted"/>
<keyword evidence="2" id="KW-1185">Reference proteome</keyword>
<name>A0A2R8C9D7_9RHOB</name>
<dbReference type="Proteomes" id="UP000244898">
    <property type="component" value="Unassembled WGS sequence"/>
</dbReference>
<accession>A0A2R8C9D7</accession>
<protein>
    <submittedName>
        <fullName evidence="1">Uncharacterized protein</fullName>
    </submittedName>
</protein>
<dbReference type="EMBL" id="ONZG01000005">
    <property type="protein sequence ID" value="SPJ28993.1"/>
    <property type="molecule type" value="Genomic_DNA"/>
</dbReference>
<gene>
    <name evidence="1" type="ORF">TRM7615_02503</name>
</gene>
<dbReference type="AlphaFoldDB" id="A0A2R8C9D7"/>